<dbReference type="Pfam" id="PF20432">
    <property type="entry name" value="Xre-like-HTH"/>
    <property type="match status" value="1"/>
</dbReference>
<gene>
    <name evidence="2" type="ORF">PSA3335_25955</name>
</gene>
<dbReference type="EMBL" id="CP008742">
    <property type="protein sequence ID" value="ARD14198.1"/>
    <property type="molecule type" value="Genomic_DNA"/>
</dbReference>
<protein>
    <recommendedName>
        <fullName evidence="1">Antitoxin Xre-like helix-turn-helix domain-containing protein</fullName>
    </recommendedName>
</protein>
<evidence type="ECO:0000259" key="1">
    <source>
        <dbReference type="Pfam" id="PF20432"/>
    </source>
</evidence>
<dbReference type="InterPro" id="IPR046847">
    <property type="entry name" value="Xre-like_HTH"/>
</dbReference>
<sequence>MAASIRISEEQSSTGLKVAIRIINAWRATPRQACKILRISPSTYRRISRGMNAGSRLDLDQQQRIGIVLSIHASMRTVFTNQANVQSFPGLKNNNSFFEGQSPLEVMAQGSFISLYGCSDQLAAQRWQAVICQAHSAIFLKTV</sequence>
<name>A0ABC8BIF3_PSESS</name>
<proteinExistence type="predicted"/>
<evidence type="ECO:0000313" key="3">
    <source>
        <dbReference type="Proteomes" id="UP000005729"/>
    </source>
</evidence>
<dbReference type="AlphaFoldDB" id="A0ABC8BIF3"/>
<dbReference type="RefSeq" id="WP_082301379.1">
    <property type="nucleotide sequence ID" value="NZ_CP008742.1"/>
</dbReference>
<dbReference type="Proteomes" id="UP000005729">
    <property type="component" value="Chromosome"/>
</dbReference>
<reference evidence="2 3" key="1">
    <citation type="journal article" date="2010" name="Environ. Microbiol.">
        <title>Annotation and overview of the Pseudomonas savastanoi pv. savastanoi NCPPB 3335 draft genome reveals the virulence gene complement of a tumour-inducing pathogen of woody hosts.</title>
        <authorList>
            <person name="Rodriguez-Palenzuela P."/>
            <person name="Matas I.M."/>
            <person name="Murillo J."/>
            <person name="Lopez-Solanilla E."/>
            <person name="Bardaji L."/>
            <person name="Perez-Martinez I."/>
            <person name="Rodriguez-Moskera M.E."/>
            <person name="Penyalver R."/>
            <person name="Lopez M.M."/>
            <person name="Quesada J.M."/>
            <person name="Biehl B.S."/>
            <person name="Perna N.T."/>
            <person name="Glasner J.D."/>
            <person name="Cabot E.L."/>
            <person name="Neeno-Eckwall E."/>
            <person name="Ramos C."/>
        </authorList>
    </citation>
    <scope>NUCLEOTIDE SEQUENCE [LARGE SCALE GENOMIC DNA]</scope>
    <source>
        <strain evidence="2 3">NCPPB 3335</strain>
    </source>
</reference>
<dbReference type="KEGG" id="psav:PSA3335_25955"/>
<organism evidence="2 3">
    <name type="scientific">Pseudomonas savastanoi pv. savastanoi NCPPB 3335</name>
    <dbReference type="NCBI Taxonomy" id="693985"/>
    <lineage>
        <taxon>Bacteria</taxon>
        <taxon>Pseudomonadati</taxon>
        <taxon>Pseudomonadota</taxon>
        <taxon>Gammaproteobacteria</taxon>
        <taxon>Pseudomonadales</taxon>
        <taxon>Pseudomonadaceae</taxon>
        <taxon>Pseudomonas</taxon>
    </lineage>
</organism>
<feature type="domain" description="Antitoxin Xre-like helix-turn-helix" evidence="1">
    <location>
        <begin position="8"/>
        <end position="65"/>
    </location>
</feature>
<accession>A0ABC8BIF3</accession>
<evidence type="ECO:0000313" key="2">
    <source>
        <dbReference type="EMBL" id="ARD14198.1"/>
    </source>
</evidence>